<dbReference type="AlphaFoldDB" id="A0A2V4A264"/>
<dbReference type="Proteomes" id="UP000248079">
    <property type="component" value="Unassembled WGS sequence"/>
</dbReference>
<feature type="signal peptide" evidence="1">
    <location>
        <begin position="1"/>
        <end position="20"/>
    </location>
</feature>
<protein>
    <recommendedName>
        <fullName evidence="4">DUF1579 domain-containing protein</fullName>
    </recommendedName>
</protein>
<evidence type="ECO:0008006" key="4">
    <source>
        <dbReference type="Google" id="ProtNLM"/>
    </source>
</evidence>
<dbReference type="EMBL" id="QFLI01000001">
    <property type="protein sequence ID" value="PXY02698.1"/>
    <property type="molecule type" value="Genomic_DNA"/>
</dbReference>
<organism evidence="2 3">
    <name type="scientific">Marinifilum breve</name>
    <dbReference type="NCBI Taxonomy" id="2184082"/>
    <lineage>
        <taxon>Bacteria</taxon>
        <taxon>Pseudomonadati</taxon>
        <taxon>Bacteroidota</taxon>
        <taxon>Bacteroidia</taxon>
        <taxon>Marinilabiliales</taxon>
        <taxon>Marinifilaceae</taxon>
    </lineage>
</organism>
<keyword evidence="1" id="KW-0732">Signal</keyword>
<reference evidence="2 3" key="1">
    <citation type="submission" date="2018-05" db="EMBL/GenBank/DDBJ databases">
        <title>Marinifilum breve JC075T sp. nov., a marine bacterium isolated from Yongle Blue Hole in the South China Sea.</title>
        <authorList>
            <person name="Fu T."/>
        </authorList>
    </citation>
    <scope>NUCLEOTIDE SEQUENCE [LARGE SCALE GENOMIC DNA]</scope>
    <source>
        <strain evidence="2 3">JC075</strain>
    </source>
</reference>
<evidence type="ECO:0000313" key="2">
    <source>
        <dbReference type="EMBL" id="PXY02698.1"/>
    </source>
</evidence>
<name>A0A2V4A264_9BACT</name>
<dbReference type="OrthoDB" id="1121396at2"/>
<evidence type="ECO:0000313" key="3">
    <source>
        <dbReference type="Proteomes" id="UP000248079"/>
    </source>
</evidence>
<evidence type="ECO:0000256" key="1">
    <source>
        <dbReference type="SAM" id="SignalP"/>
    </source>
</evidence>
<comment type="caution">
    <text evidence="2">The sequence shown here is derived from an EMBL/GenBank/DDBJ whole genome shotgun (WGS) entry which is preliminary data.</text>
</comment>
<keyword evidence="3" id="KW-1185">Reference proteome</keyword>
<proteinExistence type="predicted"/>
<accession>A0A2V4A264</accession>
<dbReference type="RefSeq" id="WP_110358858.1">
    <property type="nucleotide sequence ID" value="NZ_QFLI01000001.1"/>
</dbReference>
<sequence>MKSFLIFIILVMYIPNSLVAQEGNKTMDPTRQFDFWVGEWDVYTEENLVGKNTIVFLQNKNVIQENWISEKENFTGTSYSFYNPKTAKWNQIWIDKNGNNLLLTGTFSEGKMVLSSGLDSNMGEPNSLHRITWTQLTNGNVKQIWESTTDNGKSWNIQFQGIYKKSNP</sequence>
<gene>
    <name evidence="2" type="ORF">DF185_00975</name>
</gene>
<feature type="chain" id="PRO_5016168230" description="DUF1579 domain-containing protein" evidence="1">
    <location>
        <begin position="21"/>
        <end position="168"/>
    </location>
</feature>